<dbReference type="RefSeq" id="WP_056996046.1">
    <property type="nucleotide sequence ID" value="NZ_AYYR01000009.1"/>
</dbReference>
<dbReference type="GO" id="GO:0016787">
    <property type="term" value="F:hydrolase activity"/>
    <property type="evidence" value="ECO:0007669"/>
    <property type="project" value="UniProtKB-KW"/>
</dbReference>
<keyword evidence="3" id="KW-0560">Oxidoreductase</keyword>
<dbReference type="GO" id="GO:0016020">
    <property type="term" value="C:membrane"/>
    <property type="evidence" value="ECO:0007669"/>
    <property type="project" value="TreeGrafter"/>
</dbReference>
<dbReference type="InterPro" id="IPR050266">
    <property type="entry name" value="AB_hydrolase_sf"/>
</dbReference>
<keyword evidence="3" id="KW-0575">Peroxidase</keyword>
<evidence type="ECO:0000313" key="3">
    <source>
        <dbReference type="EMBL" id="KRM77694.1"/>
    </source>
</evidence>
<dbReference type="SUPFAM" id="SSF53474">
    <property type="entry name" value="alpha/beta-Hydrolases"/>
    <property type="match status" value="1"/>
</dbReference>
<evidence type="ECO:0000313" key="4">
    <source>
        <dbReference type="Proteomes" id="UP000051845"/>
    </source>
</evidence>
<dbReference type="PATRIC" id="fig|1423733.4.peg.3189"/>
<keyword evidence="1" id="KW-0378">Hydrolase</keyword>
<organism evidence="3 4">
    <name type="scientific">Secundilactobacillus collinoides DSM 20515 = JCM 1123</name>
    <dbReference type="NCBI Taxonomy" id="1423733"/>
    <lineage>
        <taxon>Bacteria</taxon>
        <taxon>Bacillati</taxon>
        <taxon>Bacillota</taxon>
        <taxon>Bacilli</taxon>
        <taxon>Lactobacillales</taxon>
        <taxon>Lactobacillaceae</taxon>
        <taxon>Secundilactobacillus</taxon>
    </lineage>
</organism>
<dbReference type="GO" id="GO:0004601">
    <property type="term" value="F:peroxidase activity"/>
    <property type="evidence" value="ECO:0007669"/>
    <property type="project" value="UniProtKB-KW"/>
</dbReference>
<feature type="domain" description="AB hydrolase-1" evidence="2">
    <location>
        <begin position="23"/>
        <end position="249"/>
    </location>
</feature>
<dbReference type="Gene3D" id="3.40.50.1820">
    <property type="entry name" value="alpha/beta hydrolase"/>
    <property type="match status" value="1"/>
</dbReference>
<accession>A0A0R2BEA1</accession>
<dbReference type="AlphaFoldDB" id="A0A0R2BEA1"/>
<protein>
    <submittedName>
        <fullName evidence="3">Arylesterase, non-heme chloride peroxidase</fullName>
    </submittedName>
</protein>
<dbReference type="EMBL" id="AYYR01000009">
    <property type="protein sequence ID" value="KRM77694.1"/>
    <property type="molecule type" value="Genomic_DNA"/>
</dbReference>
<gene>
    <name evidence="3" type="ORF">FC82_GL003065</name>
</gene>
<proteinExistence type="predicted"/>
<dbReference type="InterPro" id="IPR000073">
    <property type="entry name" value="AB_hydrolase_1"/>
</dbReference>
<dbReference type="STRING" id="33960.TY91_11225"/>
<dbReference type="Proteomes" id="UP000051845">
    <property type="component" value="Unassembled WGS sequence"/>
</dbReference>
<dbReference type="InterPro" id="IPR029058">
    <property type="entry name" value="AB_hydrolase_fold"/>
</dbReference>
<evidence type="ECO:0000259" key="2">
    <source>
        <dbReference type="Pfam" id="PF00561"/>
    </source>
</evidence>
<comment type="caution">
    <text evidence="3">The sequence shown here is derived from an EMBL/GenBank/DDBJ whole genome shotgun (WGS) entry which is preliminary data.</text>
</comment>
<reference evidence="3 4" key="1">
    <citation type="journal article" date="2015" name="Genome Announc.">
        <title>Expanding the biotechnology potential of lactobacilli through comparative genomics of 213 strains and associated genera.</title>
        <authorList>
            <person name="Sun Z."/>
            <person name="Harris H.M."/>
            <person name="McCann A."/>
            <person name="Guo C."/>
            <person name="Argimon S."/>
            <person name="Zhang W."/>
            <person name="Yang X."/>
            <person name="Jeffery I.B."/>
            <person name="Cooney J.C."/>
            <person name="Kagawa T.F."/>
            <person name="Liu W."/>
            <person name="Song Y."/>
            <person name="Salvetti E."/>
            <person name="Wrobel A."/>
            <person name="Rasinkangas P."/>
            <person name="Parkhill J."/>
            <person name="Rea M.C."/>
            <person name="O'Sullivan O."/>
            <person name="Ritari J."/>
            <person name="Douillard F.P."/>
            <person name="Paul Ross R."/>
            <person name="Yang R."/>
            <person name="Briner A.E."/>
            <person name="Felis G.E."/>
            <person name="de Vos W.M."/>
            <person name="Barrangou R."/>
            <person name="Klaenhammer T.R."/>
            <person name="Caufield P.W."/>
            <person name="Cui Y."/>
            <person name="Zhang H."/>
            <person name="O'Toole P.W."/>
        </authorList>
    </citation>
    <scope>NUCLEOTIDE SEQUENCE [LARGE SCALE GENOMIC DNA]</scope>
    <source>
        <strain evidence="3 4">DSM 20515</strain>
    </source>
</reference>
<dbReference type="PANTHER" id="PTHR43798">
    <property type="entry name" value="MONOACYLGLYCEROL LIPASE"/>
    <property type="match status" value="1"/>
</dbReference>
<name>A0A0R2BEA1_SECCO</name>
<evidence type="ECO:0000256" key="1">
    <source>
        <dbReference type="ARBA" id="ARBA00022801"/>
    </source>
</evidence>
<dbReference type="PANTHER" id="PTHR43798:SF31">
    <property type="entry name" value="AB HYDROLASE SUPERFAMILY PROTEIN YCLE"/>
    <property type="match status" value="1"/>
</dbReference>
<sequence>MSYFTANDGTKLFYQETGTGPDLVLVHGFGCTSQYFQKNVPVLSQHFHVVVPDLRGHGKSNIVKSGARLSRLAADVHELIQYLDLHNVTLLGWSMGVSVTWSYWDLFHGDRLAKFVFVDEPAADLETETQHTGGPTYNEMMQFSNALITDFKPQMDQFVSRLMTDKNLDVSDLITDSQQSNPEFLSALFINNVMNDWSDTIPTITLPSLVFCGKKSFLSWRLVKQVADTLPDSQFELFENVGHMLFYEEEARFDQTLITFVEK</sequence>
<dbReference type="Pfam" id="PF00561">
    <property type="entry name" value="Abhydrolase_1"/>
    <property type="match status" value="1"/>
</dbReference>